<gene>
    <name evidence="1" type="ORF">M0D58_08040</name>
</gene>
<proteinExistence type="predicted"/>
<dbReference type="EMBL" id="CP096203">
    <property type="protein sequence ID" value="UPQ77473.1"/>
    <property type="molecule type" value="Genomic_DNA"/>
</dbReference>
<evidence type="ECO:0000313" key="2">
    <source>
        <dbReference type="Proteomes" id="UP000830552"/>
    </source>
</evidence>
<accession>A0ABY4KCE8</accession>
<evidence type="ECO:0000313" key="1">
    <source>
        <dbReference type="EMBL" id="UPQ77473.1"/>
    </source>
</evidence>
<name>A0ABY4KCE8_9FLAO</name>
<keyword evidence="2" id="KW-1185">Reference proteome</keyword>
<dbReference type="RefSeq" id="WP_248394819.1">
    <property type="nucleotide sequence ID" value="NZ_CP096203.1"/>
</dbReference>
<organism evidence="1 2">
    <name type="scientific">Chryseobacterium nepalense</name>
    <dbReference type="NCBI Taxonomy" id="1854498"/>
    <lineage>
        <taxon>Bacteria</taxon>
        <taxon>Pseudomonadati</taxon>
        <taxon>Bacteroidota</taxon>
        <taxon>Flavobacteriia</taxon>
        <taxon>Flavobacteriales</taxon>
        <taxon>Weeksellaceae</taxon>
        <taxon>Chryseobacterium group</taxon>
        <taxon>Chryseobacterium</taxon>
    </lineage>
</organism>
<protein>
    <submittedName>
        <fullName evidence="1">Uncharacterized protein</fullName>
    </submittedName>
</protein>
<sequence length="58" mass="6842">MIILLYLQLQKRVKNFLMTSENPHHRLLMKAVNTTAAIPGLKYSYIVKAERDFPHRMT</sequence>
<dbReference type="Proteomes" id="UP000830552">
    <property type="component" value="Chromosome"/>
</dbReference>
<reference evidence="1" key="1">
    <citation type="submission" date="2022-04" db="EMBL/GenBank/DDBJ databases">
        <title>Evolutionary, genomic, and biogeographic characterization of Chryseobacterium nepalense represented by a plastic-degrading bacterium AC3.</title>
        <authorList>
            <person name="Yin Z."/>
            <person name="Liu X."/>
            <person name="Wang D."/>
            <person name="Xie Z."/>
        </authorList>
    </citation>
    <scope>NUCLEOTIDE SEQUENCE</scope>
    <source>
        <strain evidence="1">AC3</strain>
    </source>
</reference>